<name>A0A1T5F6C5_9SPHI</name>
<dbReference type="OrthoDB" id="6654917at2"/>
<evidence type="ECO:0000313" key="1">
    <source>
        <dbReference type="EMBL" id="SKB91722.1"/>
    </source>
</evidence>
<reference evidence="2" key="1">
    <citation type="submission" date="2017-02" db="EMBL/GenBank/DDBJ databases">
        <authorList>
            <person name="Varghese N."/>
            <person name="Submissions S."/>
        </authorList>
    </citation>
    <scope>NUCLEOTIDE SEQUENCE [LARGE SCALE GENOMIC DNA]</scope>
    <source>
        <strain evidence="2">DSM 24091</strain>
    </source>
</reference>
<sequence length="231" mass="26491">MSINSSAQSEYQGLYPMGGGAKAYLFDDGRFVIGAYATVVVGDWVKEKNVLVLKPQKAKFMLFGKQNPELKKEEAHIEFRNFGKDDSFFCTDTNDCKPIFDLQSTCEPEKTYATTVSIKTKTILLGGRETYQFQTGLYNDFIALYHNSNAYDRDYRINISQENNDKANIKQLSDLSEEEQSFWLDYKAVFDIEKANTHFAIAPDYKLIKPQVDPNKWSISETEPLFEIKCN</sequence>
<keyword evidence="2" id="KW-1185">Reference proteome</keyword>
<gene>
    <name evidence="1" type="ORF">SAMN05660841_03075</name>
</gene>
<accession>A0A1T5F6C5</accession>
<dbReference type="RefSeq" id="WP_079644311.1">
    <property type="nucleotide sequence ID" value="NZ_FUZF01000014.1"/>
</dbReference>
<dbReference type="EMBL" id="FUZF01000014">
    <property type="protein sequence ID" value="SKB91722.1"/>
    <property type="molecule type" value="Genomic_DNA"/>
</dbReference>
<organism evidence="1 2">
    <name type="scientific">Sphingobacterium nematocida</name>
    <dbReference type="NCBI Taxonomy" id="1513896"/>
    <lineage>
        <taxon>Bacteria</taxon>
        <taxon>Pseudomonadati</taxon>
        <taxon>Bacteroidota</taxon>
        <taxon>Sphingobacteriia</taxon>
        <taxon>Sphingobacteriales</taxon>
        <taxon>Sphingobacteriaceae</taxon>
        <taxon>Sphingobacterium</taxon>
    </lineage>
</organism>
<proteinExistence type="predicted"/>
<protein>
    <submittedName>
        <fullName evidence="1">Uncharacterized protein</fullName>
    </submittedName>
</protein>
<dbReference type="Proteomes" id="UP000190150">
    <property type="component" value="Unassembled WGS sequence"/>
</dbReference>
<dbReference type="STRING" id="1513896.SAMN05660841_03075"/>
<dbReference type="AlphaFoldDB" id="A0A1T5F6C5"/>
<evidence type="ECO:0000313" key="2">
    <source>
        <dbReference type="Proteomes" id="UP000190150"/>
    </source>
</evidence>